<organism evidence="2 3">
    <name type="scientific">Priestia endophytica DSM 13796</name>
    <dbReference type="NCBI Taxonomy" id="1121089"/>
    <lineage>
        <taxon>Bacteria</taxon>
        <taxon>Bacillati</taxon>
        <taxon>Bacillota</taxon>
        <taxon>Bacilli</taxon>
        <taxon>Bacillales</taxon>
        <taxon>Bacillaceae</taxon>
        <taxon>Priestia</taxon>
    </lineage>
</organism>
<proteinExistence type="predicted"/>
<keyword evidence="3" id="KW-1185">Reference proteome</keyword>
<evidence type="ECO:0000256" key="1">
    <source>
        <dbReference type="SAM" id="MobiDB-lite"/>
    </source>
</evidence>
<feature type="compositionally biased region" description="Basic and acidic residues" evidence="1">
    <location>
        <begin position="139"/>
        <end position="148"/>
    </location>
</feature>
<sequence length="160" mass="17927">MEKSFLRSLMERFMQRSHSGNGKKAQQPTRRPSPESIEMAEEILGHPHKGIDNEEKSHLSNLQKNFSGSHSQSSRGHNGQYDITSETVNKAKAGASSVEQKHLDTFSQQSLHGSSMKNNQNYSEEIANETVSGAMQKADAQEKQELENFSRQLKGPNNKK</sequence>
<accession>A0A1I6ATL2</accession>
<dbReference type="EMBL" id="FOXX01000007">
    <property type="protein sequence ID" value="SFQ72006.1"/>
    <property type="molecule type" value="Genomic_DNA"/>
</dbReference>
<feature type="region of interest" description="Disordered" evidence="1">
    <location>
        <begin position="1"/>
        <end position="160"/>
    </location>
</feature>
<feature type="compositionally biased region" description="Basic and acidic residues" evidence="1">
    <location>
        <begin position="43"/>
        <end position="58"/>
    </location>
</feature>
<dbReference type="RefSeq" id="WP_061803281.1">
    <property type="nucleotide sequence ID" value="NZ_FOXX01000007.1"/>
</dbReference>
<feature type="compositionally biased region" description="Polar residues" evidence="1">
    <location>
        <begin position="59"/>
        <end position="88"/>
    </location>
</feature>
<comment type="caution">
    <text evidence="2">The sequence shown here is derived from an EMBL/GenBank/DDBJ whole genome shotgun (WGS) entry which is preliminary data.</text>
</comment>
<dbReference type="Proteomes" id="UP000182762">
    <property type="component" value="Unassembled WGS sequence"/>
</dbReference>
<evidence type="ECO:0000313" key="2">
    <source>
        <dbReference type="EMBL" id="SFQ72006.1"/>
    </source>
</evidence>
<feature type="compositionally biased region" description="Basic and acidic residues" evidence="1">
    <location>
        <begin position="1"/>
        <end position="14"/>
    </location>
</feature>
<dbReference type="GeneID" id="93711613"/>
<feature type="compositionally biased region" description="Polar residues" evidence="1">
    <location>
        <begin position="16"/>
        <end position="30"/>
    </location>
</feature>
<protein>
    <submittedName>
        <fullName evidence="2">Uncharacterized protein</fullName>
    </submittedName>
</protein>
<gene>
    <name evidence="2" type="ORF">SAMN02745910_02988</name>
</gene>
<feature type="compositionally biased region" description="Polar residues" evidence="1">
    <location>
        <begin position="105"/>
        <end position="133"/>
    </location>
</feature>
<name>A0A1I6ATL2_9BACI</name>
<reference evidence="2 3" key="1">
    <citation type="submission" date="2016-10" db="EMBL/GenBank/DDBJ databases">
        <authorList>
            <person name="Varghese N."/>
            <person name="Submissions S."/>
        </authorList>
    </citation>
    <scope>NUCLEOTIDE SEQUENCE [LARGE SCALE GENOMIC DNA]</scope>
    <source>
        <strain evidence="2 3">DSM 13796</strain>
    </source>
</reference>
<evidence type="ECO:0000313" key="3">
    <source>
        <dbReference type="Proteomes" id="UP000182762"/>
    </source>
</evidence>